<comment type="caution">
    <text evidence="1">The sequence shown here is derived from an EMBL/GenBank/DDBJ whole genome shotgun (WGS) entry which is preliminary data.</text>
</comment>
<protein>
    <recommendedName>
        <fullName evidence="3">Major capsid protein</fullName>
    </recommendedName>
</protein>
<keyword evidence="2" id="KW-1185">Reference proteome</keyword>
<organism evidence="1 2">
    <name type="scientific">Haloplanus salinus</name>
    <dbReference type="NCBI Taxonomy" id="1126245"/>
    <lineage>
        <taxon>Archaea</taxon>
        <taxon>Methanobacteriati</taxon>
        <taxon>Methanobacteriota</taxon>
        <taxon>Stenosarchaea group</taxon>
        <taxon>Halobacteria</taxon>
        <taxon>Halobacteriales</taxon>
        <taxon>Haloferacaceae</taxon>
        <taxon>Haloplanus</taxon>
    </lineage>
</organism>
<name>A0A368NBN0_9EURY</name>
<reference evidence="1 2" key="1">
    <citation type="submission" date="2018-07" db="EMBL/GenBank/DDBJ databases">
        <title>Genome sequences of Haloplanus salinus JCM 18368T.</title>
        <authorList>
            <person name="Kim Y.B."/>
            <person name="Roh S.W."/>
        </authorList>
    </citation>
    <scope>NUCLEOTIDE SEQUENCE [LARGE SCALE GENOMIC DNA]</scope>
    <source>
        <strain evidence="1 2">JCM 18368</strain>
    </source>
</reference>
<evidence type="ECO:0008006" key="3">
    <source>
        <dbReference type="Google" id="ProtNLM"/>
    </source>
</evidence>
<evidence type="ECO:0000313" key="1">
    <source>
        <dbReference type="EMBL" id="RCU47928.1"/>
    </source>
</evidence>
<dbReference type="Pfam" id="PF25209">
    <property type="entry name" value="Phage_capsid_4"/>
    <property type="match status" value="1"/>
</dbReference>
<dbReference type="AlphaFoldDB" id="A0A368NBN0"/>
<accession>A0A368NBN0</accession>
<dbReference type="EMBL" id="QPHM01000001">
    <property type="protein sequence ID" value="RCU47928.1"/>
    <property type="molecule type" value="Genomic_DNA"/>
</dbReference>
<dbReference type="Proteomes" id="UP000252189">
    <property type="component" value="Unassembled WGS sequence"/>
</dbReference>
<gene>
    <name evidence="1" type="ORF">DU504_11865</name>
</gene>
<evidence type="ECO:0000313" key="2">
    <source>
        <dbReference type="Proteomes" id="UP000252189"/>
    </source>
</evidence>
<proteinExistence type="predicted"/>
<sequence>MAFYREITTKDDVPLSTLLLEAVTELELFNEAPRVIRETLTQTVNEQTFRVYTGDMTWEELAEGEHARTGTMDSTEMAFSVKTYGRSLGYTQEFIEDNEADLIRRHFTKMVEGAMEKEHEVIFAVVRNGWANGSNLWFDPEDFGDYTFDQTHDHSFADTQELFERNGATDTNAHTPSEHLMELKAELEHHGKVADIALVGFDFARELLKELSWGAQYNIPTFESLRETGYPETGIVLDGMRVVRSAYLPGMEAHVVAASERPIYFHERRSVQLTQGQNGGPIGDPGQLIGSYGSARYGAVCVDPLAGAKCVADNLA</sequence>